<evidence type="ECO:0000313" key="5">
    <source>
        <dbReference type="EMBL" id="EGO65551.1"/>
    </source>
</evidence>
<evidence type="ECO:0000256" key="3">
    <source>
        <dbReference type="ARBA" id="ARBA00038502"/>
    </source>
</evidence>
<keyword evidence="6" id="KW-1185">Reference proteome</keyword>
<dbReference type="eggNOG" id="COG1670">
    <property type="taxonomic scope" value="Bacteria"/>
</dbReference>
<evidence type="ECO:0000256" key="2">
    <source>
        <dbReference type="ARBA" id="ARBA00023315"/>
    </source>
</evidence>
<evidence type="ECO:0000259" key="4">
    <source>
        <dbReference type="PROSITE" id="PS51186"/>
    </source>
</evidence>
<dbReference type="Gene3D" id="3.40.630.30">
    <property type="match status" value="1"/>
</dbReference>
<dbReference type="SUPFAM" id="SSF55729">
    <property type="entry name" value="Acyl-CoA N-acyltransferases (Nat)"/>
    <property type="match status" value="1"/>
</dbReference>
<sequence length="173" mass="20035">MLVVRELQFENAEEITRLYIKNRAYLQPFEPVRDDLYYTVGCHEEMIGATLDDPHNYLMGIFLAGRLIGRISLTAIARAFFQNGRLGYWLDQEQQGRGYMGEAVGQTVRFAFDTLKLHRLEANVMPHNAGSLRVLEKNGFERIGLARKYLQINGVWQDHYLHQLLNPSYGSQR</sequence>
<name>F7NEZ0_9FIRM</name>
<dbReference type="InterPro" id="IPR051531">
    <property type="entry name" value="N-acetyltransferase"/>
</dbReference>
<dbReference type="STRING" id="1009370.ALO_03036"/>
<comment type="caution">
    <text evidence="5">The sequence shown here is derived from an EMBL/GenBank/DDBJ whole genome shotgun (WGS) entry which is preliminary data.</text>
</comment>
<dbReference type="AlphaFoldDB" id="F7NEZ0"/>
<dbReference type="PANTHER" id="PTHR43792:SF8">
    <property type="entry name" value="[RIBOSOMAL PROTEIN US5]-ALANINE N-ACETYLTRANSFERASE"/>
    <property type="match status" value="1"/>
</dbReference>
<comment type="similarity">
    <text evidence="3">Belongs to the acetyltransferase family. RimJ subfamily.</text>
</comment>
<dbReference type="Proteomes" id="UP000003240">
    <property type="component" value="Unassembled WGS sequence"/>
</dbReference>
<evidence type="ECO:0000313" key="6">
    <source>
        <dbReference type="Proteomes" id="UP000003240"/>
    </source>
</evidence>
<dbReference type="GO" id="GO:0008999">
    <property type="term" value="F:protein-N-terminal-alanine acetyltransferase activity"/>
    <property type="evidence" value="ECO:0007669"/>
    <property type="project" value="TreeGrafter"/>
</dbReference>
<feature type="domain" description="N-acetyltransferase" evidence="4">
    <location>
        <begin position="2"/>
        <end position="167"/>
    </location>
</feature>
<keyword evidence="1 5" id="KW-0808">Transferase</keyword>
<evidence type="ECO:0000256" key="1">
    <source>
        <dbReference type="ARBA" id="ARBA00022679"/>
    </source>
</evidence>
<reference evidence="5 6" key="1">
    <citation type="journal article" date="2011" name="EMBO J.">
        <title>Structural diversity of bacterial flagellar motors.</title>
        <authorList>
            <person name="Chen S."/>
            <person name="Beeby M."/>
            <person name="Murphy G.E."/>
            <person name="Leadbetter J.R."/>
            <person name="Hendrixson D.R."/>
            <person name="Briegel A."/>
            <person name="Li Z."/>
            <person name="Shi J."/>
            <person name="Tocheva E.I."/>
            <person name="Muller A."/>
            <person name="Dobro M.J."/>
            <person name="Jensen G.J."/>
        </authorList>
    </citation>
    <scope>NUCLEOTIDE SEQUENCE [LARGE SCALE GENOMIC DNA]</scope>
    <source>
        <strain evidence="5 6">DSM 6540</strain>
    </source>
</reference>
<gene>
    <name evidence="5" type="ORF">ALO_03036</name>
</gene>
<organism evidence="5 6">
    <name type="scientific">Acetonema longum DSM 6540</name>
    <dbReference type="NCBI Taxonomy" id="1009370"/>
    <lineage>
        <taxon>Bacteria</taxon>
        <taxon>Bacillati</taxon>
        <taxon>Bacillota</taxon>
        <taxon>Negativicutes</taxon>
        <taxon>Acetonemataceae</taxon>
        <taxon>Acetonema</taxon>
    </lineage>
</organism>
<dbReference type="RefSeq" id="WP_004092695.1">
    <property type="nucleotide sequence ID" value="NZ_AFGF01000017.1"/>
</dbReference>
<dbReference type="InterPro" id="IPR016181">
    <property type="entry name" value="Acyl_CoA_acyltransferase"/>
</dbReference>
<proteinExistence type="inferred from homology"/>
<dbReference type="GO" id="GO:0005737">
    <property type="term" value="C:cytoplasm"/>
    <property type="evidence" value="ECO:0007669"/>
    <property type="project" value="TreeGrafter"/>
</dbReference>
<dbReference type="EMBL" id="AFGF01000017">
    <property type="protein sequence ID" value="EGO65551.1"/>
    <property type="molecule type" value="Genomic_DNA"/>
</dbReference>
<dbReference type="PROSITE" id="PS51186">
    <property type="entry name" value="GNAT"/>
    <property type="match status" value="1"/>
</dbReference>
<keyword evidence="2" id="KW-0012">Acyltransferase</keyword>
<accession>F7NEZ0</accession>
<protein>
    <submittedName>
        <fullName evidence="5">Ribosomal-protein-alanine N-acetyltransferase</fullName>
    </submittedName>
</protein>
<dbReference type="Pfam" id="PF13302">
    <property type="entry name" value="Acetyltransf_3"/>
    <property type="match status" value="1"/>
</dbReference>
<dbReference type="InterPro" id="IPR000182">
    <property type="entry name" value="GNAT_dom"/>
</dbReference>
<dbReference type="PANTHER" id="PTHR43792">
    <property type="entry name" value="GNAT FAMILY, PUTATIVE (AFU_ORTHOLOGUE AFUA_3G00765)-RELATED-RELATED"/>
    <property type="match status" value="1"/>
</dbReference>
<dbReference type="OrthoDB" id="9795206at2"/>